<evidence type="ECO:0000313" key="3">
    <source>
        <dbReference type="Proteomes" id="UP001374535"/>
    </source>
</evidence>
<name>A0AAQ3ML36_VIGMU</name>
<gene>
    <name evidence="2" type="ORF">V8G54_031942</name>
</gene>
<organism evidence="2 3">
    <name type="scientific">Vigna mungo</name>
    <name type="common">Black gram</name>
    <name type="synonym">Phaseolus mungo</name>
    <dbReference type="NCBI Taxonomy" id="3915"/>
    <lineage>
        <taxon>Eukaryota</taxon>
        <taxon>Viridiplantae</taxon>
        <taxon>Streptophyta</taxon>
        <taxon>Embryophyta</taxon>
        <taxon>Tracheophyta</taxon>
        <taxon>Spermatophyta</taxon>
        <taxon>Magnoliopsida</taxon>
        <taxon>eudicotyledons</taxon>
        <taxon>Gunneridae</taxon>
        <taxon>Pentapetalae</taxon>
        <taxon>rosids</taxon>
        <taxon>fabids</taxon>
        <taxon>Fabales</taxon>
        <taxon>Fabaceae</taxon>
        <taxon>Papilionoideae</taxon>
        <taxon>50 kb inversion clade</taxon>
        <taxon>NPAAA clade</taxon>
        <taxon>indigoferoid/millettioid clade</taxon>
        <taxon>Phaseoleae</taxon>
        <taxon>Vigna</taxon>
    </lineage>
</organism>
<keyword evidence="1" id="KW-0812">Transmembrane</keyword>
<accession>A0AAQ3ML36</accession>
<evidence type="ECO:0000313" key="2">
    <source>
        <dbReference type="EMBL" id="WVY92854.1"/>
    </source>
</evidence>
<protein>
    <submittedName>
        <fullName evidence="2">Uncharacterized protein</fullName>
    </submittedName>
</protein>
<dbReference type="Proteomes" id="UP001374535">
    <property type="component" value="Chromosome 10"/>
</dbReference>
<evidence type="ECO:0000256" key="1">
    <source>
        <dbReference type="SAM" id="Phobius"/>
    </source>
</evidence>
<feature type="transmembrane region" description="Helical" evidence="1">
    <location>
        <begin position="12"/>
        <end position="32"/>
    </location>
</feature>
<keyword evidence="1" id="KW-0472">Membrane</keyword>
<dbReference type="EMBL" id="CP144691">
    <property type="protein sequence ID" value="WVY92854.1"/>
    <property type="molecule type" value="Genomic_DNA"/>
</dbReference>
<keyword evidence="3" id="KW-1185">Reference proteome</keyword>
<dbReference type="AlphaFoldDB" id="A0AAQ3ML36"/>
<sequence length="107" mass="13336">MKSMDATVIRMIISHVPLPYYVTFQAQIMYWFPKCRWFRRKIERNRNFMYYEQYPKPYPILETKLQTLYHCRIYNIDNMKLMLRFQGTAQICFRCLIRDPQEFIIFA</sequence>
<proteinExistence type="predicted"/>
<keyword evidence="1" id="KW-1133">Transmembrane helix</keyword>
<reference evidence="2 3" key="1">
    <citation type="journal article" date="2023" name="Life. Sci Alliance">
        <title>Evolutionary insights into 3D genome organization and epigenetic landscape of Vigna mungo.</title>
        <authorList>
            <person name="Junaid A."/>
            <person name="Singh B."/>
            <person name="Bhatia S."/>
        </authorList>
    </citation>
    <scope>NUCLEOTIDE SEQUENCE [LARGE SCALE GENOMIC DNA]</scope>
    <source>
        <strain evidence="2">Urdbean</strain>
    </source>
</reference>